<sequence length="269" mass="29979">MIGLVLGGGAARGFAHIGVIKFLEELNIKPDIVVGASMGSLVGGFYAKGFSAQKMEEIALQIDKKKKKELFRFCISKKGLIDLKNVVRFLRFHLGDTKIEELPVKYAALATDIEENVEVVIDRGELVQAIRSSIAIPVVFAPNKYNGRILIDGGFINPVPVDVAMNLGAKKIIAINVLKRFEYPQIKISYKKESGKEYNIKDVFNKTFDLISSRLIEYDIGQLKNGVWIDIDTTNIGLSQFEKAKEAIDRGYKQAKKSKEKLLNLINNS</sequence>
<dbReference type="InterPro" id="IPR050301">
    <property type="entry name" value="NTE"/>
</dbReference>
<keyword evidence="1 4" id="KW-0378">Hydrolase</keyword>
<dbReference type="SUPFAM" id="SSF52151">
    <property type="entry name" value="FabD/lysophospholipase-like"/>
    <property type="match status" value="1"/>
</dbReference>
<dbReference type="InterPro" id="IPR002641">
    <property type="entry name" value="PNPLA_dom"/>
</dbReference>
<proteinExistence type="predicted"/>
<organism evidence="6">
    <name type="scientific">candidate division WOR-3 bacterium</name>
    <dbReference type="NCBI Taxonomy" id="2052148"/>
    <lineage>
        <taxon>Bacteria</taxon>
        <taxon>Bacteria division WOR-3</taxon>
    </lineage>
</organism>
<keyword evidence="3 4" id="KW-0443">Lipid metabolism</keyword>
<evidence type="ECO:0000256" key="2">
    <source>
        <dbReference type="ARBA" id="ARBA00022963"/>
    </source>
</evidence>
<reference evidence="6" key="1">
    <citation type="journal article" date="2020" name="mSystems">
        <title>Genome- and Community-Level Interaction Insights into Carbon Utilization and Element Cycling Functions of Hydrothermarchaeota in Hydrothermal Sediment.</title>
        <authorList>
            <person name="Zhou Z."/>
            <person name="Liu Y."/>
            <person name="Xu W."/>
            <person name="Pan J."/>
            <person name="Luo Z.H."/>
            <person name="Li M."/>
        </authorList>
    </citation>
    <scope>NUCLEOTIDE SEQUENCE [LARGE SCALE GENOMIC DNA]</scope>
    <source>
        <strain evidence="6">SpSt-783</strain>
    </source>
</reference>
<feature type="active site" description="Proton acceptor" evidence="4">
    <location>
        <position position="152"/>
    </location>
</feature>
<dbReference type="InterPro" id="IPR016035">
    <property type="entry name" value="Acyl_Trfase/lysoPLipase"/>
</dbReference>
<name>A0A7C6EGS7_UNCW3</name>
<dbReference type="PROSITE" id="PS51635">
    <property type="entry name" value="PNPLA"/>
    <property type="match status" value="1"/>
</dbReference>
<dbReference type="GO" id="GO:0016787">
    <property type="term" value="F:hydrolase activity"/>
    <property type="evidence" value="ECO:0007669"/>
    <property type="project" value="UniProtKB-UniRule"/>
</dbReference>
<dbReference type="PANTHER" id="PTHR14226">
    <property type="entry name" value="NEUROPATHY TARGET ESTERASE/SWISS CHEESE D.MELANOGASTER"/>
    <property type="match status" value="1"/>
</dbReference>
<evidence type="ECO:0000259" key="5">
    <source>
        <dbReference type="PROSITE" id="PS51635"/>
    </source>
</evidence>
<keyword evidence="2 4" id="KW-0442">Lipid degradation</keyword>
<protein>
    <recommendedName>
        <fullName evidence="5">PNPLA domain-containing protein</fullName>
    </recommendedName>
</protein>
<dbReference type="Pfam" id="PF01734">
    <property type="entry name" value="Patatin"/>
    <property type="match status" value="1"/>
</dbReference>
<evidence type="ECO:0000256" key="1">
    <source>
        <dbReference type="ARBA" id="ARBA00022801"/>
    </source>
</evidence>
<accession>A0A7C6EGS7</accession>
<evidence type="ECO:0000256" key="4">
    <source>
        <dbReference type="PROSITE-ProRule" id="PRU01161"/>
    </source>
</evidence>
<dbReference type="GO" id="GO:0016042">
    <property type="term" value="P:lipid catabolic process"/>
    <property type="evidence" value="ECO:0007669"/>
    <property type="project" value="UniProtKB-UniRule"/>
</dbReference>
<dbReference type="PANTHER" id="PTHR14226:SF76">
    <property type="entry name" value="NTE FAMILY PROTEIN RSSA"/>
    <property type="match status" value="1"/>
</dbReference>
<feature type="short sequence motif" description="GXSXG" evidence="4">
    <location>
        <begin position="35"/>
        <end position="39"/>
    </location>
</feature>
<evidence type="ECO:0000313" key="6">
    <source>
        <dbReference type="EMBL" id="HHS62401.1"/>
    </source>
</evidence>
<feature type="short sequence motif" description="DGA/G" evidence="4">
    <location>
        <begin position="152"/>
        <end position="154"/>
    </location>
</feature>
<comment type="caution">
    <text evidence="4">Lacks conserved residue(s) required for the propagation of feature annotation.</text>
</comment>
<feature type="active site" description="Nucleophile" evidence="4">
    <location>
        <position position="37"/>
    </location>
</feature>
<dbReference type="AlphaFoldDB" id="A0A7C6EGS7"/>
<dbReference type="EMBL" id="DTHJ01000048">
    <property type="protein sequence ID" value="HHS62401.1"/>
    <property type="molecule type" value="Genomic_DNA"/>
</dbReference>
<comment type="caution">
    <text evidence="6">The sequence shown here is derived from an EMBL/GenBank/DDBJ whole genome shotgun (WGS) entry which is preliminary data.</text>
</comment>
<feature type="domain" description="PNPLA" evidence="5">
    <location>
        <begin position="4"/>
        <end position="165"/>
    </location>
</feature>
<evidence type="ECO:0000256" key="3">
    <source>
        <dbReference type="ARBA" id="ARBA00023098"/>
    </source>
</evidence>
<dbReference type="Gene3D" id="3.40.1090.10">
    <property type="entry name" value="Cytosolic phospholipase A2 catalytic domain"/>
    <property type="match status" value="1"/>
</dbReference>
<gene>
    <name evidence="6" type="ORF">ENV70_02125</name>
</gene>
<dbReference type="CDD" id="cd07205">
    <property type="entry name" value="Pat_PNPLA6_PNPLA7_NTE1_like"/>
    <property type="match status" value="1"/>
</dbReference>